<keyword evidence="6" id="KW-0539">Nucleus</keyword>
<dbReference type="PANTHER" id="PTHR46239:SF1">
    <property type="entry name" value="DNA REPAIR PROTEIN RAD51 HOMOLOG 3"/>
    <property type="match status" value="1"/>
</dbReference>
<dbReference type="GO" id="GO:0005634">
    <property type="term" value="C:nucleus"/>
    <property type="evidence" value="ECO:0007669"/>
    <property type="project" value="UniProtKB-SubCell"/>
</dbReference>
<feature type="domain" description="RecA family profile 1" evidence="8">
    <location>
        <begin position="23"/>
        <end position="189"/>
    </location>
</feature>
<dbReference type="SMART" id="SM00382">
    <property type="entry name" value="AAA"/>
    <property type="match status" value="1"/>
</dbReference>
<dbReference type="SUPFAM" id="SSF52540">
    <property type="entry name" value="P-loop containing nucleoside triphosphate hydrolases"/>
    <property type="match status" value="1"/>
</dbReference>
<evidence type="ECO:0000256" key="4">
    <source>
        <dbReference type="ARBA" id="ARBA00022840"/>
    </source>
</evidence>
<proteinExistence type="predicted"/>
<dbReference type="InterPro" id="IPR003593">
    <property type="entry name" value="AAA+_ATPase"/>
</dbReference>
<dbReference type="InterPro" id="IPR013632">
    <property type="entry name" value="Rad51_C"/>
</dbReference>
<comment type="subcellular location">
    <subcellularLocation>
        <location evidence="1">Nucleus</location>
    </subcellularLocation>
</comment>
<dbReference type="InterPro" id="IPR027417">
    <property type="entry name" value="P-loop_NTPase"/>
</dbReference>
<evidence type="ECO:0000313" key="9">
    <source>
        <dbReference type="EMBL" id="MFH4975021.1"/>
    </source>
</evidence>
<dbReference type="PANTHER" id="PTHR46239">
    <property type="entry name" value="DNA REPAIR PROTEIN RAD51 HOMOLOG 3 RAD51C"/>
    <property type="match status" value="1"/>
</dbReference>
<organism evidence="9 10">
    <name type="scientific">Gnathostoma spinigerum</name>
    <dbReference type="NCBI Taxonomy" id="75299"/>
    <lineage>
        <taxon>Eukaryota</taxon>
        <taxon>Metazoa</taxon>
        <taxon>Ecdysozoa</taxon>
        <taxon>Nematoda</taxon>
        <taxon>Chromadorea</taxon>
        <taxon>Rhabditida</taxon>
        <taxon>Spirurina</taxon>
        <taxon>Gnathostomatomorpha</taxon>
        <taxon>Gnathostomatoidea</taxon>
        <taxon>Gnathostomatidae</taxon>
        <taxon>Gnathostoma</taxon>
    </lineage>
</organism>
<keyword evidence="3" id="KW-0227">DNA damage</keyword>
<dbReference type="InterPro" id="IPR052093">
    <property type="entry name" value="HR_Repair_Mediator"/>
</dbReference>
<evidence type="ECO:0000259" key="8">
    <source>
        <dbReference type="PROSITE" id="PS50162"/>
    </source>
</evidence>
<keyword evidence="10" id="KW-1185">Reference proteome</keyword>
<evidence type="ECO:0000256" key="3">
    <source>
        <dbReference type="ARBA" id="ARBA00022763"/>
    </source>
</evidence>
<dbReference type="EMBL" id="JBGFUD010000674">
    <property type="protein sequence ID" value="MFH4975021.1"/>
    <property type="molecule type" value="Genomic_DNA"/>
</dbReference>
<evidence type="ECO:0000256" key="6">
    <source>
        <dbReference type="ARBA" id="ARBA00023242"/>
    </source>
</evidence>
<dbReference type="PROSITE" id="PS50162">
    <property type="entry name" value="RECA_2"/>
    <property type="match status" value="1"/>
</dbReference>
<dbReference type="InterPro" id="IPR020588">
    <property type="entry name" value="RecA_ATP-bd"/>
</dbReference>
<evidence type="ECO:0000256" key="5">
    <source>
        <dbReference type="ARBA" id="ARBA00023204"/>
    </source>
</evidence>
<dbReference type="Gene3D" id="3.40.50.300">
    <property type="entry name" value="P-loop containing nucleotide triphosphate hydrolases"/>
    <property type="match status" value="1"/>
</dbReference>
<gene>
    <name evidence="9" type="ORF">AB6A40_001730</name>
</gene>
<keyword evidence="2" id="KW-0547">Nucleotide-binding</keyword>
<evidence type="ECO:0000256" key="1">
    <source>
        <dbReference type="ARBA" id="ARBA00004123"/>
    </source>
</evidence>
<evidence type="ECO:0000256" key="7">
    <source>
        <dbReference type="ARBA" id="ARBA00040674"/>
    </source>
</evidence>
<protein>
    <recommendedName>
        <fullName evidence="7">DNA repair protein RAD51 homolog 3</fullName>
    </recommendedName>
</protein>
<keyword evidence="5" id="KW-0234">DNA repair</keyword>
<dbReference type="Pfam" id="PF08423">
    <property type="entry name" value="Rad51"/>
    <property type="match status" value="1"/>
</dbReference>
<name>A0ABD6E642_9BILA</name>
<dbReference type="AlphaFoldDB" id="A0ABD6E642"/>
<evidence type="ECO:0000256" key="2">
    <source>
        <dbReference type="ARBA" id="ARBA00022741"/>
    </source>
</evidence>
<reference evidence="9 10" key="1">
    <citation type="submission" date="2024-08" db="EMBL/GenBank/DDBJ databases">
        <title>Gnathostoma spinigerum genome.</title>
        <authorList>
            <person name="Gonzalez-Bertolin B."/>
            <person name="Monzon S."/>
            <person name="Zaballos A."/>
            <person name="Jimenez P."/>
            <person name="Dekumyoy P."/>
            <person name="Varona S."/>
            <person name="Cuesta I."/>
            <person name="Sumanam S."/>
            <person name="Adisakwattana P."/>
            <person name="Gasser R.B."/>
            <person name="Hernandez-Gonzalez A."/>
            <person name="Young N.D."/>
            <person name="Perteguer M.J."/>
        </authorList>
    </citation>
    <scope>NUCLEOTIDE SEQUENCE [LARGE SCALE GENOMIC DNA]</scope>
    <source>
        <strain evidence="9">AL3</strain>
        <tissue evidence="9">Liver</tissue>
    </source>
</reference>
<dbReference type="Proteomes" id="UP001608902">
    <property type="component" value="Unassembled WGS sequence"/>
</dbReference>
<accession>A0ABD6E642</accession>
<keyword evidence="4" id="KW-0067">ATP-binding</keyword>
<dbReference type="GO" id="GO:0006281">
    <property type="term" value="P:DNA repair"/>
    <property type="evidence" value="ECO:0007669"/>
    <property type="project" value="UniProtKB-KW"/>
</dbReference>
<comment type="caution">
    <text evidence="9">The sequence shown here is derived from an EMBL/GenBank/DDBJ whole genome shotgun (WGS) entry which is preliminary data.</text>
</comment>
<evidence type="ECO:0000313" key="10">
    <source>
        <dbReference type="Proteomes" id="UP001608902"/>
    </source>
</evidence>
<dbReference type="GO" id="GO:0005524">
    <property type="term" value="F:ATP binding"/>
    <property type="evidence" value="ECO:0007669"/>
    <property type="project" value="UniProtKB-KW"/>
</dbReference>
<sequence>MTNNDEDEVVFETADALLVRERTEEKISTGYAKFDELLGGGIRYGTTLEVVGPSATGKSQLCMQLAVNVQKNERRRSCVYIDTEGSFHTRRICQLAEYHLPSMSAGSVLGAINHCRCHDLVELTSAVHRLRDLLRQSHDIALVILDSIAMPIRAESESVRRNSSVINIAVCLGRLSAQFRCSLIVVNQVTTSFKRGFASRFGSVSSALGSSWSHRPTMRLWLSRPDEGSHHRTAYLEKSPLNEDSIANYVISDRGIEATNELLKLTAPRARRTDMLS</sequence>